<feature type="region of interest" description="Disordered" evidence="1">
    <location>
        <begin position="38"/>
        <end position="58"/>
    </location>
</feature>
<evidence type="ECO:0000256" key="1">
    <source>
        <dbReference type="SAM" id="MobiDB-lite"/>
    </source>
</evidence>
<dbReference type="EMBL" id="JBJKFK010000486">
    <property type="protein sequence ID" value="KAL3316749.1"/>
    <property type="molecule type" value="Genomic_DNA"/>
</dbReference>
<accession>A0ABD2QB22</accession>
<name>A0ABD2QB22_9PLAT</name>
<organism evidence="2 3">
    <name type="scientific">Cichlidogyrus casuarinus</name>
    <dbReference type="NCBI Taxonomy" id="1844966"/>
    <lineage>
        <taxon>Eukaryota</taxon>
        <taxon>Metazoa</taxon>
        <taxon>Spiralia</taxon>
        <taxon>Lophotrochozoa</taxon>
        <taxon>Platyhelminthes</taxon>
        <taxon>Monogenea</taxon>
        <taxon>Monopisthocotylea</taxon>
        <taxon>Dactylogyridea</taxon>
        <taxon>Ancyrocephalidae</taxon>
        <taxon>Cichlidogyrus</taxon>
    </lineage>
</organism>
<evidence type="ECO:0000313" key="3">
    <source>
        <dbReference type="Proteomes" id="UP001626550"/>
    </source>
</evidence>
<feature type="region of interest" description="Disordered" evidence="1">
    <location>
        <begin position="128"/>
        <end position="158"/>
    </location>
</feature>
<protein>
    <submittedName>
        <fullName evidence="2">Uncharacterized protein</fullName>
    </submittedName>
</protein>
<proteinExistence type="predicted"/>
<comment type="caution">
    <text evidence="2">The sequence shown here is derived from an EMBL/GenBank/DDBJ whole genome shotgun (WGS) entry which is preliminary data.</text>
</comment>
<gene>
    <name evidence="2" type="ORF">Ciccas_004590</name>
</gene>
<reference evidence="2 3" key="1">
    <citation type="submission" date="2024-11" db="EMBL/GenBank/DDBJ databases">
        <title>Adaptive evolution of stress response genes in parasites aligns with host niche diversity.</title>
        <authorList>
            <person name="Hahn C."/>
            <person name="Resl P."/>
        </authorList>
    </citation>
    <scope>NUCLEOTIDE SEQUENCE [LARGE SCALE GENOMIC DNA]</scope>
    <source>
        <strain evidence="2">EGGRZ-B1_66</strain>
        <tissue evidence="2">Body</tissue>
    </source>
</reference>
<dbReference type="AlphaFoldDB" id="A0ABD2QB22"/>
<sequence>MAFNKVDPEDVKRLLLIFLKEKLQRKINKELAVKASSSVGKLSHTAHRHNKDEESAGNKLDYPYYSAVSSMGLPLEPSRGVPLRQVPPPSREYQRFWWQTDGPYEPYLRAVSPGSRCIVDSQLRDYPPREYHGREGKIKGRSRHGIPPYERRGPQYPPEVFYRGPIGPPFEPPCNPHHRYPPHTDHHYTRCY</sequence>
<feature type="compositionally biased region" description="Basic and acidic residues" evidence="1">
    <location>
        <begin position="128"/>
        <end position="138"/>
    </location>
</feature>
<dbReference type="Proteomes" id="UP001626550">
    <property type="component" value="Unassembled WGS sequence"/>
</dbReference>
<keyword evidence="3" id="KW-1185">Reference proteome</keyword>
<evidence type="ECO:0000313" key="2">
    <source>
        <dbReference type="EMBL" id="KAL3316749.1"/>
    </source>
</evidence>